<dbReference type="Pfam" id="PF01022">
    <property type="entry name" value="HTH_5"/>
    <property type="match status" value="1"/>
</dbReference>
<dbReference type="PANTHER" id="PTHR43132">
    <property type="entry name" value="ARSENICAL RESISTANCE OPERON REPRESSOR ARSR-RELATED"/>
    <property type="match status" value="1"/>
</dbReference>
<keyword evidence="1" id="KW-0805">Transcription regulation</keyword>
<keyword evidence="6" id="KW-1185">Reference proteome</keyword>
<evidence type="ECO:0000259" key="4">
    <source>
        <dbReference type="PROSITE" id="PS50987"/>
    </source>
</evidence>
<dbReference type="CDD" id="cd00090">
    <property type="entry name" value="HTH_ARSR"/>
    <property type="match status" value="1"/>
</dbReference>
<keyword evidence="3" id="KW-0804">Transcription</keyword>
<keyword evidence="2" id="KW-0238">DNA-binding</keyword>
<dbReference type="PANTHER" id="PTHR43132:SF2">
    <property type="entry name" value="ARSENICAL RESISTANCE OPERON REPRESSOR ARSR-RELATED"/>
    <property type="match status" value="1"/>
</dbReference>
<dbReference type="GO" id="GO:0003677">
    <property type="term" value="F:DNA binding"/>
    <property type="evidence" value="ECO:0007669"/>
    <property type="project" value="UniProtKB-KW"/>
</dbReference>
<dbReference type="InterPro" id="IPR011991">
    <property type="entry name" value="ArsR-like_HTH"/>
</dbReference>
<dbReference type="NCBIfam" id="NF033788">
    <property type="entry name" value="HTH_metalloreg"/>
    <property type="match status" value="1"/>
</dbReference>
<dbReference type="KEGG" id="hfl:PUV54_16065"/>
<reference evidence="5" key="1">
    <citation type="submission" date="2023-02" db="EMBL/GenBank/DDBJ databases">
        <title>Genome sequence of Hyphococcus flavus.</title>
        <authorList>
            <person name="Rong J.-C."/>
            <person name="Zhao Q."/>
            <person name="Yi M."/>
            <person name="Wu J.-Y."/>
        </authorList>
    </citation>
    <scope>NUCLEOTIDE SEQUENCE</scope>
    <source>
        <strain evidence="5">MCCC 1K03223</strain>
    </source>
</reference>
<accession>A0AAF0CH34</accession>
<evidence type="ECO:0000256" key="2">
    <source>
        <dbReference type="ARBA" id="ARBA00023125"/>
    </source>
</evidence>
<evidence type="ECO:0000313" key="6">
    <source>
        <dbReference type="Proteomes" id="UP001214043"/>
    </source>
</evidence>
<proteinExistence type="predicted"/>
<protein>
    <submittedName>
        <fullName evidence="5">Metalloregulator ArsR/SmtB family transcription factor</fullName>
    </submittedName>
</protein>
<evidence type="ECO:0000256" key="1">
    <source>
        <dbReference type="ARBA" id="ARBA00023015"/>
    </source>
</evidence>
<feature type="domain" description="HTH arsR-type" evidence="4">
    <location>
        <begin position="16"/>
        <end position="110"/>
    </location>
</feature>
<organism evidence="5 6">
    <name type="scientific">Hyphococcus flavus</name>
    <dbReference type="NCBI Taxonomy" id="1866326"/>
    <lineage>
        <taxon>Bacteria</taxon>
        <taxon>Pseudomonadati</taxon>
        <taxon>Pseudomonadota</taxon>
        <taxon>Alphaproteobacteria</taxon>
        <taxon>Parvularculales</taxon>
        <taxon>Parvularculaceae</taxon>
        <taxon>Hyphococcus</taxon>
    </lineage>
</organism>
<dbReference type="RefSeq" id="WP_274493355.1">
    <property type="nucleotide sequence ID" value="NZ_CP118166.1"/>
</dbReference>
<dbReference type="GO" id="GO:0003700">
    <property type="term" value="F:DNA-binding transcription factor activity"/>
    <property type="evidence" value="ECO:0007669"/>
    <property type="project" value="InterPro"/>
</dbReference>
<dbReference type="InterPro" id="IPR036388">
    <property type="entry name" value="WH-like_DNA-bd_sf"/>
</dbReference>
<dbReference type="PROSITE" id="PS50987">
    <property type="entry name" value="HTH_ARSR_2"/>
    <property type="match status" value="1"/>
</dbReference>
<dbReference type="Proteomes" id="UP001214043">
    <property type="component" value="Chromosome"/>
</dbReference>
<dbReference type="PRINTS" id="PR00778">
    <property type="entry name" value="HTHARSR"/>
</dbReference>
<sequence length="134" mass="15389">MAYLCPLREWSDEMPGRQVVARELAEIFKIVAHPDRIRMIEELRTGEKDVNTLAEALDLPGARVSQHLSLMRAHRLVEERRDGRHHFYHLTQPEIAAWIVDGLDFVEGRLNGPAKSSIKQARRMWSAPVKTVTP</sequence>
<dbReference type="AlphaFoldDB" id="A0AAF0CH34"/>
<evidence type="ECO:0000313" key="5">
    <source>
        <dbReference type="EMBL" id="WDI31467.1"/>
    </source>
</evidence>
<dbReference type="InterPro" id="IPR036390">
    <property type="entry name" value="WH_DNA-bd_sf"/>
</dbReference>
<dbReference type="InterPro" id="IPR051011">
    <property type="entry name" value="Metal_resp_trans_reg"/>
</dbReference>
<dbReference type="InterPro" id="IPR001845">
    <property type="entry name" value="HTH_ArsR_DNA-bd_dom"/>
</dbReference>
<dbReference type="SMART" id="SM00418">
    <property type="entry name" value="HTH_ARSR"/>
    <property type="match status" value="1"/>
</dbReference>
<dbReference type="SUPFAM" id="SSF46785">
    <property type="entry name" value="Winged helix' DNA-binding domain"/>
    <property type="match status" value="1"/>
</dbReference>
<dbReference type="EMBL" id="CP118166">
    <property type="protein sequence ID" value="WDI31467.1"/>
    <property type="molecule type" value="Genomic_DNA"/>
</dbReference>
<evidence type="ECO:0000256" key="3">
    <source>
        <dbReference type="ARBA" id="ARBA00023163"/>
    </source>
</evidence>
<dbReference type="Gene3D" id="1.10.10.10">
    <property type="entry name" value="Winged helix-like DNA-binding domain superfamily/Winged helix DNA-binding domain"/>
    <property type="match status" value="1"/>
</dbReference>
<gene>
    <name evidence="5" type="ORF">PUV54_16065</name>
</gene>
<name>A0AAF0CH34_9PROT</name>